<reference evidence="2" key="1">
    <citation type="submission" date="2022-11" db="UniProtKB">
        <authorList>
            <consortium name="WormBaseParasite"/>
        </authorList>
    </citation>
    <scope>IDENTIFICATION</scope>
</reference>
<proteinExistence type="predicted"/>
<accession>A0A914R5L1</accession>
<keyword evidence="1" id="KW-1185">Reference proteome</keyword>
<name>A0A914R5L1_PAREQ</name>
<evidence type="ECO:0000313" key="1">
    <source>
        <dbReference type="Proteomes" id="UP000887564"/>
    </source>
</evidence>
<dbReference type="Proteomes" id="UP000887564">
    <property type="component" value="Unplaced"/>
</dbReference>
<evidence type="ECO:0000313" key="2">
    <source>
        <dbReference type="WBParaSite" id="PEQ_0000154801-mRNA-1"/>
    </source>
</evidence>
<protein>
    <submittedName>
        <fullName evidence="2">Uncharacterized protein</fullName>
    </submittedName>
</protein>
<dbReference type="WBParaSite" id="PEQ_0000154801-mRNA-1">
    <property type="protein sequence ID" value="PEQ_0000154801-mRNA-1"/>
    <property type="gene ID" value="PEQ_0000154801"/>
</dbReference>
<dbReference type="AlphaFoldDB" id="A0A914R5L1"/>
<organism evidence="1 2">
    <name type="scientific">Parascaris equorum</name>
    <name type="common">Equine roundworm</name>
    <dbReference type="NCBI Taxonomy" id="6256"/>
    <lineage>
        <taxon>Eukaryota</taxon>
        <taxon>Metazoa</taxon>
        <taxon>Ecdysozoa</taxon>
        <taxon>Nematoda</taxon>
        <taxon>Chromadorea</taxon>
        <taxon>Rhabditida</taxon>
        <taxon>Spirurina</taxon>
        <taxon>Ascaridomorpha</taxon>
        <taxon>Ascaridoidea</taxon>
        <taxon>Ascarididae</taxon>
        <taxon>Parascaris</taxon>
    </lineage>
</organism>
<sequence length="76" mass="8758">MFFVGDPMKMDMITKTLEPIPLCDRLFQSGYESVVKKVRELMVNKYQVLYHKGNGNICLCKIGFDNEFAFFVLGAK</sequence>